<dbReference type="GO" id="GO:0003712">
    <property type="term" value="F:transcription coregulator activity"/>
    <property type="evidence" value="ECO:0007669"/>
    <property type="project" value="InterPro"/>
</dbReference>
<reference evidence="15" key="1">
    <citation type="journal article" date="2012" name="PLoS Genet.">
        <title>The genomes of the fungal plant pathogens Cladosporium fulvum and Dothistroma septosporum reveal adaptation to different hosts and lifestyles but also signatures of common ancestry.</title>
        <authorList>
            <person name="de Wit P.J.G.M."/>
            <person name="van der Burgt A."/>
            <person name="Oekmen B."/>
            <person name="Stergiopoulos I."/>
            <person name="Abd-Elsalam K.A."/>
            <person name="Aerts A.L."/>
            <person name="Bahkali A.H."/>
            <person name="Beenen H.G."/>
            <person name="Chettri P."/>
            <person name="Cox M.P."/>
            <person name="Datema E."/>
            <person name="de Vries R.P."/>
            <person name="Dhillon B."/>
            <person name="Ganley A.R."/>
            <person name="Griffiths S.A."/>
            <person name="Guo Y."/>
            <person name="Hamelin R.C."/>
            <person name="Henrissat B."/>
            <person name="Kabir M.S."/>
            <person name="Jashni M.K."/>
            <person name="Kema G."/>
            <person name="Klaubauf S."/>
            <person name="Lapidus A."/>
            <person name="Levasseur A."/>
            <person name="Lindquist E."/>
            <person name="Mehrabi R."/>
            <person name="Ohm R.A."/>
            <person name="Owen T.J."/>
            <person name="Salamov A."/>
            <person name="Schwelm A."/>
            <person name="Schijlen E."/>
            <person name="Sun H."/>
            <person name="van den Burg H.A."/>
            <person name="van Ham R.C.H.J."/>
            <person name="Zhang S."/>
            <person name="Goodwin S.B."/>
            <person name="Grigoriev I.V."/>
            <person name="Collemare J."/>
            <person name="Bradshaw R.E."/>
        </authorList>
    </citation>
    <scope>NUCLEOTIDE SEQUENCE [LARGE SCALE GENOMIC DNA]</scope>
    <source>
        <strain evidence="15">NZE10 / CBS 128990</strain>
    </source>
</reference>
<evidence type="ECO:0000256" key="9">
    <source>
        <dbReference type="ARBA" id="ARBA00023242"/>
    </source>
</evidence>
<dbReference type="Proteomes" id="UP000016933">
    <property type="component" value="Unassembled WGS sequence"/>
</dbReference>
<comment type="similarity">
    <text evidence="2">Belongs to the Mediator complex subunit 12 family.</text>
</comment>
<evidence type="ECO:0000256" key="7">
    <source>
        <dbReference type="ARBA" id="ARBA00023159"/>
    </source>
</evidence>
<protein>
    <recommendedName>
        <fullName evidence="4">Mediator of RNA polymerase II transcription subunit 12</fullName>
    </recommendedName>
    <alternativeName>
        <fullName evidence="11">Mediator complex subunit 12</fullName>
    </alternativeName>
</protein>
<dbReference type="HOGENOM" id="CLU_002034_1_0_1"/>
<comment type="function">
    <text evidence="10">Component of the SRB8-11 complex. The SRB8-11 complex is a regulatory module of the Mediator complex which is itself involved in regulation of basal and activated RNA polymerase II-dependent transcription. The SRB8-11 complex may be involved in the transcriptional repression of a subset of genes regulated by Mediator. It may inhibit the association of the Mediator complex with RNA polymerase II to form the holoenzyme complex.</text>
</comment>
<dbReference type="EMBL" id="KB446546">
    <property type="protein sequence ID" value="EME38817.1"/>
    <property type="molecule type" value="Genomic_DNA"/>
</dbReference>
<evidence type="ECO:0000313" key="15">
    <source>
        <dbReference type="Proteomes" id="UP000016933"/>
    </source>
</evidence>
<evidence type="ECO:0000256" key="5">
    <source>
        <dbReference type="ARBA" id="ARBA00022491"/>
    </source>
</evidence>
<evidence type="ECO:0000256" key="1">
    <source>
        <dbReference type="ARBA" id="ARBA00004123"/>
    </source>
</evidence>
<keyword evidence="15" id="KW-1185">Reference proteome</keyword>
<accession>M2XHA4</accession>
<gene>
    <name evidence="14" type="ORF">DOTSEDRAFT_48322</name>
</gene>
<dbReference type="STRING" id="675120.M2XHA4"/>
<evidence type="ECO:0000259" key="13">
    <source>
        <dbReference type="SMART" id="SM01281"/>
    </source>
</evidence>
<keyword evidence="9" id="KW-0539">Nucleus</keyword>
<dbReference type="GO" id="GO:0006357">
    <property type="term" value="P:regulation of transcription by RNA polymerase II"/>
    <property type="evidence" value="ECO:0007669"/>
    <property type="project" value="InterPro"/>
</dbReference>
<evidence type="ECO:0000256" key="11">
    <source>
        <dbReference type="ARBA" id="ARBA00032010"/>
    </source>
</evidence>
<comment type="subunit">
    <text evidence="3">Component of the SRB8-11 complex, which itself associates with the Mediator complex.</text>
</comment>
<dbReference type="InterPro" id="IPR057344">
    <property type="entry name" value="ARM_SRB8"/>
</dbReference>
<organism evidence="14 15">
    <name type="scientific">Dothistroma septosporum (strain NZE10 / CBS 128990)</name>
    <name type="common">Red band needle blight fungus</name>
    <name type="synonym">Mycosphaerella pini</name>
    <dbReference type="NCBI Taxonomy" id="675120"/>
    <lineage>
        <taxon>Eukaryota</taxon>
        <taxon>Fungi</taxon>
        <taxon>Dikarya</taxon>
        <taxon>Ascomycota</taxon>
        <taxon>Pezizomycotina</taxon>
        <taxon>Dothideomycetes</taxon>
        <taxon>Dothideomycetidae</taxon>
        <taxon>Mycosphaerellales</taxon>
        <taxon>Mycosphaerellaceae</taxon>
        <taxon>Dothistroma</taxon>
    </lineage>
</organism>
<evidence type="ECO:0000256" key="6">
    <source>
        <dbReference type="ARBA" id="ARBA00023015"/>
    </source>
</evidence>
<dbReference type="Pfam" id="PF09497">
    <property type="entry name" value="Med12"/>
    <property type="match status" value="1"/>
</dbReference>
<evidence type="ECO:0000256" key="3">
    <source>
        <dbReference type="ARBA" id="ARBA00011629"/>
    </source>
</evidence>
<evidence type="ECO:0000313" key="14">
    <source>
        <dbReference type="EMBL" id="EME38817.1"/>
    </source>
</evidence>
<comment type="subcellular location">
    <subcellularLocation>
        <location evidence="1">Nucleus</location>
    </subcellularLocation>
</comment>
<feature type="compositionally biased region" description="Basic and acidic residues" evidence="12">
    <location>
        <begin position="1"/>
        <end position="15"/>
    </location>
</feature>
<evidence type="ECO:0000256" key="2">
    <source>
        <dbReference type="ARBA" id="ARBA00010289"/>
    </source>
</evidence>
<name>M2XHA4_DOTSN</name>
<dbReference type="SMART" id="SM01281">
    <property type="entry name" value="Med12"/>
    <property type="match status" value="1"/>
</dbReference>
<keyword evidence="6" id="KW-0805">Transcription regulation</keyword>
<evidence type="ECO:0000256" key="8">
    <source>
        <dbReference type="ARBA" id="ARBA00023163"/>
    </source>
</evidence>
<keyword evidence="5" id="KW-0678">Repressor</keyword>
<sequence length="1322" mass="145417">MARRARYTEKVDDSAGRPQYALEPPLIATRQPQQKDKDGNLAKDKKGKGLPRKVLDFSPWHGQHPEDILNENVVKTGYYDKAPGVNSTESNSAKPMIWPNLSQKNNMGLQTLSYLFSSVMEKRQQQGKVAAAPSFRPPPRITVPDTKREAWLRDLASNEVPLRKQSRAIPHGIKGKALMEQCVAKNVPIPRAIWLAKCVGANELRQFRRKGVSGAAAASKESQWIREWTVSIEQFLEGIVAMCGQPGWQSKMDYAVKMATSFYAERILERDHYLDWIVSSFAQAKMERLPIWIILVQHYWRDITSFGRRGRQLAEAVLERLHEITMENSRANDLLGDRLKKLVVVMAITNRDCLILPRTWTTYKYLLTPKTPGYNANLEMPARNIAKRNDRLSLRTPRNTCCALLRLYTVLDTVGFDIDAEKLTAVCTASVPSISKLVPALMSWSASVYRTSMHRTLLIAKIIAHLNSQGHDTDGIILEFLKSAKDTSLRIGDVHAVVVELVRTHCFSIGRLLQWLIVSGVISGGEGTSLATGLLSALPVDALPPNLVNARQMLMRRLGQVVDESTAMNRLLAGVDLSTGTARSPFDDSFAGIEALSGSTKLQFAQLIMSRARILAKDGGLSPQCFCTLRDILQHCNHPVALIDLTQAALNTNDAALLATVTDTISMHAMTLATLGRLQLLLDSLLEQYRHLRSQQPLDRSFILALVFLMRRFPEKASFVKLLENDLLICDQRISLAACSPASDNLVSMQASNLESHADIDAVFASGNTMDEQLMHRVFTRIAKCAGAAPTAQASNPSKVCGWLNQLRAIDIGGFELLARHYIRACLKNAEDTNVPAQVLCALVASGCIQLDTVADLALEAKTTLAACIAIRLIVSRTLANENLHPAEDYRFRLIQARYVAEHASKVITLAAGASEDPNCPVDDVGMINLVLDYALSCCELAVSTLIKVPLSPTYLSNCGRMTQNIFGLAHPVGEQNVDMVAKSIVALADPLSIVQCSALLKFYTRIGIFKDEDGGAALQQAILGAIQDGCEVWPQLLESAGQETIRGIYQWAKDQVLTSALRFDGAASLDVDGMQKILQILNVAHSAAKDGDVGLILSGITEKLRGLDGQFSMEHGDKVQDSKHHVQSLDILLHLAVLYSTSSDVNNDSLQQNRCNLLAALCSLLVNPKMQSHQEKLEYIHDVASRIADDLPEHALAGLAKNVTAGVARDPRLASILGTTQPPDSWLAAVSYLQPQPQISQQQRVLMKQAQVQGQAGRIPQLPVQQQQQASLLKMPAKRDERPTRSVPFPLRSWEIIPDAAVSMGENDTSLSLSLFGARKC</sequence>
<evidence type="ECO:0000256" key="4">
    <source>
        <dbReference type="ARBA" id="ARBA00019622"/>
    </source>
</evidence>
<evidence type="ECO:0000256" key="10">
    <source>
        <dbReference type="ARBA" id="ARBA00025661"/>
    </source>
</evidence>
<dbReference type="eggNOG" id="KOG4522">
    <property type="taxonomic scope" value="Eukaryota"/>
</dbReference>
<proteinExistence type="inferred from homology"/>
<dbReference type="PANTHER" id="PTHR46567:SF1">
    <property type="entry name" value="MEDIATOR OF RNA POLYMERASE II TRANSCRIPTION SUBUNIT 12"/>
    <property type="match status" value="1"/>
</dbReference>
<keyword evidence="8" id="KW-0804">Transcription</keyword>
<feature type="compositionally biased region" description="Basic and acidic residues" evidence="12">
    <location>
        <begin position="33"/>
        <end position="44"/>
    </location>
</feature>
<dbReference type="InterPro" id="IPR019035">
    <property type="entry name" value="Mediator_Med12"/>
</dbReference>
<feature type="region of interest" description="Disordered" evidence="12">
    <location>
        <begin position="1"/>
        <end position="62"/>
    </location>
</feature>
<dbReference type="GO" id="GO:0016592">
    <property type="term" value="C:mediator complex"/>
    <property type="evidence" value="ECO:0007669"/>
    <property type="project" value="InterPro"/>
</dbReference>
<dbReference type="PANTHER" id="PTHR46567">
    <property type="entry name" value="MEDIATOR OF RNA POLYMERASE II TRANSCRIPTION SUBUNIT 12"/>
    <property type="match status" value="1"/>
</dbReference>
<dbReference type="OMA" id="IWIILVQ"/>
<feature type="domain" description="Mediator complex subunit Med12" evidence="13">
    <location>
        <begin position="134"/>
        <end position="197"/>
    </location>
</feature>
<dbReference type="Pfam" id="PF25326">
    <property type="entry name" value="ARM_SRB8"/>
    <property type="match status" value="1"/>
</dbReference>
<keyword evidence="7" id="KW-0010">Activator</keyword>
<evidence type="ECO:0000256" key="12">
    <source>
        <dbReference type="SAM" id="MobiDB-lite"/>
    </source>
</evidence>
<dbReference type="OrthoDB" id="20828at2759"/>
<reference evidence="14 15" key="2">
    <citation type="journal article" date="2012" name="PLoS Pathog.">
        <title>Diverse lifestyles and strategies of plant pathogenesis encoded in the genomes of eighteen Dothideomycetes fungi.</title>
        <authorList>
            <person name="Ohm R.A."/>
            <person name="Feau N."/>
            <person name="Henrissat B."/>
            <person name="Schoch C.L."/>
            <person name="Horwitz B.A."/>
            <person name="Barry K.W."/>
            <person name="Condon B.J."/>
            <person name="Copeland A.C."/>
            <person name="Dhillon B."/>
            <person name="Glaser F."/>
            <person name="Hesse C.N."/>
            <person name="Kosti I."/>
            <person name="LaButti K."/>
            <person name="Lindquist E.A."/>
            <person name="Lucas S."/>
            <person name="Salamov A.A."/>
            <person name="Bradshaw R.E."/>
            <person name="Ciuffetti L."/>
            <person name="Hamelin R.C."/>
            <person name="Kema G.H.J."/>
            <person name="Lawrence C."/>
            <person name="Scott J.A."/>
            <person name="Spatafora J.W."/>
            <person name="Turgeon B.G."/>
            <person name="de Wit P.J.G.M."/>
            <person name="Zhong S."/>
            <person name="Goodwin S.B."/>
            <person name="Grigoriev I.V."/>
        </authorList>
    </citation>
    <scope>NUCLEOTIDE SEQUENCE [LARGE SCALE GENOMIC DNA]</scope>
    <source>
        <strain evidence="15">NZE10 / CBS 128990</strain>
    </source>
</reference>